<reference evidence="2" key="1">
    <citation type="submission" date="2020-08" db="EMBL/GenBank/DDBJ databases">
        <title>Multicomponent nature underlies the extraordinary mechanical properties of spider dragline silk.</title>
        <authorList>
            <person name="Kono N."/>
            <person name="Nakamura H."/>
            <person name="Mori M."/>
            <person name="Yoshida Y."/>
            <person name="Ohtoshi R."/>
            <person name="Malay A.D."/>
            <person name="Moran D.A.P."/>
            <person name="Tomita M."/>
            <person name="Numata K."/>
            <person name="Arakawa K."/>
        </authorList>
    </citation>
    <scope>NUCLEOTIDE SEQUENCE</scope>
</reference>
<dbReference type="InterPro" id="IPR011009">
    <property type="entry name" value="Kinase-like_dom_sf"/>
</dbReference>
<dbReference type="AlphaFoldDB" id="A0A8X6Q876"/>
<name>A0A8X6Q876_NEPPI</name>
<accession>A0A8X6Q876</accession>
<evidence type="ECO:0000259" key="1">
    <source>
        <dbReference type="PROSITE" id="PS50011"/>
    </source>
</evidence>
<proteinExistence type="predicted"/>
<dbReference type="EMBL" id="BMAW01027896">
    <property type="protein sequence ID" value="GFU04525.1"/>
    <property type="molecule type" value="Genomic_DNA"/>
</dbReference>
<gene>
    <name evidence="2" type="primary">STK40</name>
    <name evidence="2" type="ORF">NPIL_635161</name>
</gene>
<keyword evidence="3" id="KW-1185">Reference proteome</keyword>
<dbReference type="InterPro" id="IPR000719">
    <property type="entry name" value="Prot_kinase_dom"/>
</dbReference>
<dbReference type="PROSITE" id="PS50011">
    <property type="entry name" value="PROTEIN_KINASE_DOM"/>
    <property type="match status" value="1"/>
</dbReference>
<evidence type="ECO:0000313" key="2">
    <source>
        <dbReference type="EMBL" id="GFU04525.1"/>
    </source>
</evidence>
<comment type="caution">
    <text evidence="2">The sequence shown here is derived from an EMBL/GenBank/DDBJ whole genome shotgun (WGS) entry which is preliminary data.</text>
</comment>
<dbReference type="OrthoDB" id="410920at2759"/>
<sequence>MLTGLEDLCERTVGLLKQNMVHCDPKLGNIVLNKKSRKITIANFCVGKHLLNEKDLWKDERGSPAYISPDVLNVMNVLCRIHLLHNKYLICNQVSYVHFVVSHVNGSQCCTNVFFKFL</sequence>
<organism evidence="2 3">
    <name type="scientific">Nephila pilipes</name>
    <name type="common">Giant wood spider</name>
    <name type="synonym">Nephila maculata</name>
    <dbReference type="NCBI Taxonomy" id="299642"/>
    <lineage>
        <taxon>Eukaryota</taxon>
        <taxon>Metazoa</taxon>
        <taxon>Ecdysozoa</taxon>
        <taxon>Arthropoda</taxon>
        <taxon>Chelicerata</taxon>
        <taxon>Arachnida</taxon>
        <taxon>Araneae</taxon>
        <taxon>Araneomorphae</taxon>
        <taxon>Entelegynae</taxon>
        <taxon>Araneoidea</taxon>
        <taxon>Nephilidae</taxon>
        <taxon>Nephila</taxon>
    </lineage>
</organism>
<feature type="domain" description="Protein kinase" evidence="1">
    <location>
        <begin position="1"/>
        <end position="118"/>
    </location>
</feature>
<dbReference type="Proteomes" id="UP000887013">
    <property type="component" value="Unassembled WGS sequence"/>
</dbReference>
<dbReference type="PANTHER" id="PTHR22961">
    <property type="entry name" value="SER/THR PROTEIN KINASE-TRB"/>
    <property type="match status" value="1"/>
</dbReference>
<protein>
    <recommendedName>
        <fullName evidence="1">Protein kinase domain-containing protein</fullName>
    </recommendedName>
</protein>
<dbReference type="Gene3D" id="1.10.510.10">
    <property type="entry name" value="Transferase(Phosphotransferase) domain 1"/>
    <property type="match status" value="1"/>
</dbReference>
<dbReference type="SUPFAM" id="SSF56112">
    <property type="entry name" value="Protein kinase-like (PK-like)"/>
    <property type="match status" value="1"/>
</dbReference>
<dbReference type="PANTHER" id="PTHR22961:SF16">
    <property type="entry name" value="SERINE_THREONINE-PROTEIN KINASE 40"/>
    <property type="match status" value="1"/>
</dbReference>
<dbReference type="GO" id="GO:0005524">
    <property type="term" value="F:ATP binding"/>
    <property type="evidence" value="ECO:0007669"/>
    <property type="project" value="InterPro"/>
</dbReference>
<dbReference type="GO" id="GO:0004672">
    <property type="term" value="F:protein kinase activity"/>
    <property type="evidence" value="ECO:0007669"/>
    <property type="project" value="InterPro"/>
</dbReference>
<evidence type="ECO:0000313" key="3">
    <source>
        <dbReference type="Proteomes" id="UP000887013"/>
    </source>
</evidence>
<dbReference type="InterPro" id="IPR024104">
    <property type="entry name" value="Tribbles/Ser_Thr_kinase_40"/>
</dbReference>